<dbReference type="EMBL" id="CM051401">
    <property type="protein sequence ID" value="KAJ4712416.1"/>
    <property type="molecule type" value="Genomic_DNA"/>
</dbReference>
<evidence type="ECO:0000313" key="2">
    <source>
        <dbReference type="Proteomes" id="UP001164539"/>
    </source>
</evidence>
<keyword evidence="2" id="KW-1185">Reference proteome</keyword>
<accession>A0ACC1XLL2</accession>
<comment type="caution">
    <text evidence="1">The sequence shown here is derived from an EMBL/GenBank/DDBJ whole genome shotgun (WGS) entry which is preliminary data.</text>
</comment>
<organism evidence="1 2">
    <name type="scientific">Melia azedarach</name>
    <name type="common">Chinaberry tree</name>
    <dbReference type="NCBI Taxonomy" id="155640"/>
    <lineage>
        <taxon>Eukaryota</taxon>
        <taxon>Viridiplantae</taxon>
        <taxon>Streptophyta</taxon>
        <taxon>Embryophyta</taxon>
        <taxon>Tracheophyta</taxon>
        <taxon>Spermatophyta</taxon>
        <taxon>Magnoliopsida</taxon>
        <taxon>eudicotyledons</taxon>
        <taxon>Gunneridae</taxon>
        <taxon>Pentapetalae</taxon>
        <taxon>rosids</taxon>
        <taxon>malvids</taxon>
        <taxon>Sapindales</taxon>
        <taxon>Meliaceae</taxon>
        <taxon>Melia</taxon>
    </lineage>
</organism>
<proteinExistence type="predicted"/>
<sequence>MVCLEFWSYEFLVLMSGLLPNPKLETSVMSICLNISSVIFRIPFGFGSAVSTRVSNELGAGRPKAARLAVEIVIFLAVAEGVLLSSIAVGLRDIWGYTYTNDVKVIRYLASIMPVLALSNFMDGIQGVLSGTARGCGWQKIGAFVNLGAYYLMGLPSAIALGFFFHFGAKGLWMGIICGSGLQAFLLLVITMSTNWEKEAKKAQERVFASRIPTEMPS</sequence>
<dbReference type="Proteomes" id="UP001164539">
    <property type="component" value="Chromosome 8"/>
</dbReference>
<evidence type="ECO:0000313" key="1">
    <source>
        <dbReference type="EMBL" id="KAJ4712416.1"/>
    </source>
</evidence>
<name>A0ACC1XLL2_MELAZ</name>
<protein>
    <submittedName>
        <fullName evidence="1">Protein DETOXIFICATION</fullName>
    </submittedName>
</protein>
<reference evidence="1 2" key="1">
    <citation type="journal article" date="2023" name="Science">
        <title>Complex scaffold remodeling in plant triterpene biosynthesis.</title>
        <authorList>
            <person name="De La Pena R."/>
            <person name="Hodgson H."/>
            <person name="Liu J.C."/>
            <person name="Stephenson M.J."/>
            <person name="Martin A.C."/>
            <person name="Owen C."/>
            <person name="Harkess A."/>
            <person name="Leebens-Mack J."/>
            <person name="Jimenez L.E."/>
            <person name="Osbourn A."/>
            <person name="Sattely E.S."/>
        </authorList>
    </citation>
    <scope>NUCLEOTIDE SEQUENCE [LARGE SCALE GENOMIC DNA]</scope>
    <source>
        <strain evidence="2">cv. JPN11</strain>
        <tissue evidence="1">Leaf</tissue>
    </source>
</reference>
<gene>
    <name evidence="1" type="ORF">OWV82_014663</name>
</gene>